<dbReference type="PANTHER" id="PTHR35091:SF2">
    <property type="entry name" value="FLAGELLAR PROTEIN FLIL"/>
    <property type="match status" value="1"/>
</dbReference>
<comment type="subcellular location">
    <subcellularLocation>
        <location evidence="2">Cell membrane</location>
        <topology evidence="2">Single-pass membrane protein</topology>
    </subcellularLocation>
</comment>
<name>A0ABR9QJP3_9BACI</name>
<accession>A0ABR9QJP3</accession>
<dbReference type="Proteomes" id="UP001516662">
    <property type="component" value="Unassembled WGS sequence"/>
</dbReference>
<gene>
    <name evidence="11" type="primary">fliL</name>
    <name evidence="11" type="ORF">IMZ08_11705</name>
</gene>
<evidence type="ECO:0000313" key="11">
    <source>
        <dbReference type="EMBL" id="MBE4908721.1"/>
    </source>
</evidence>
<evidence type="ECO:0000256" key="10">
    <source>
        <dbReference type="RuleBase" id="RU364125"/>
    </source>
</evidence>
<keyword evidence="5 10" id="KW-0145">Chemotaxis</keyword>
<evidence type="ECO:0000256" key="3">
    <source>
        <dbReference type="ARBA" id="ARBA00008281"/>
    </source>
</evidence>
<evidence type="ECO:0000256" key="5">
    <source>
        <dbReference type="ARBA" id="ARBA00022500"/>
    </source>
</evidence>
<comment type="similarity">
    <text evidence="3 10">Belongs to the FliL family.</text>
</comment>
<comment type="caution">
    <text evidence="11">The sequence shown here is derived from an EMBL/GenBank/DDBJ whole genome shotgun (WGS) entry which is preliminary data.</text>
</comment>
<dbReference type="InterPro" id="IPR005503">
    <property type="entry name" value="FliL"/>
</dbReference>
<feature type="transmembrane region" description="Helical" evidence="10">
    <location>
        <begin position="6"/>
        <end position="27"/>
    </location>
</feature>
<keyword evidence="8 10" id="KW-1133">Transmembrane helix</keyword>
<proteinExistence type="inferred from homology"/>
<evidence type="ECO:0000256" key="6">
    <source>
        <dbReference type="ARBA" id="ARBA00022692"/>
    </source>
</evidence>
<dbReference type="RefSeq" id="WP_193536647.1">
    <property type="nucleotide sequence ID" value="NZ_JADCLJ010000020.1"/>
</dbReference>
<evidence type="ECO:0000256" key="8">
    <source>
        <dbReference type="ARBA" id="ARBA00022989"/>
    </source>
</evidence>
<keyword evidence="4 10" id="KW-1003">Cell membrane</keyword>
<evidence type="ECO:0000256" key="4">
    <source>
        <dbReference type="ARBA" id="ARBA00022475"/>
    </source>
</evidence>
<keyword evidence="7 10" id="KW-0283">Flagellar rotation</keyword>
<sequence>MKNKLLTIMLIIISAITLVGTTAFVVIMNFTGDEKTEPTIDEVLESTVVLPEMTTKLKGKGYMLISFNIHTDSKKAKTELEKRDFQVRNIVIKEISEMTIDQFEGEQGISSLENILKDRINELMQEGTVVSVYATSFLPQ</sequence>
<keyword evidence="6 10" id="KW-0812">Transmembrane</keyword>
<evidence type="ECO:0000256" key="9">
    <source>
        <dbReference type="ARBA" id="ARBA00023136"/>
    </source>
</evidence>
<evidence type="ECO:0000256" key="7">
    <source>
        <dbReference type="ARBA" id="ARBA00022779"/>
    </source>
</evidence>
<reference evidence="11 12" key="1">
    <citation type="submission" date="2020-10" db="EMBL/GenBank/DDBJ databases">
        <title>Bacillus sp. HD4P25, an endophyte from a halophyte.</title>
        <authorList>
            <person name="Sun J.-Q."/>
        </authorList>
    </citation>
    <scope>NUCLEOTIDE SEQUENCE [LARGE SCALE GENOMIC DNA]</scope>
    <source>
        <strain evidence="11 12">YIM 93174</strain>
    </source>
</reference>
<dbReference type="Pfam" id="PF03748">
    <property type="entry name" value="FliL"/>
    <property type="match status" value="1"/>
</dbReference>
<keyword evidence="11" id="KW-0282">Flagellum</keyword>
<keyword evidence="11" id="KW-0966">Cell projection</keyword>
<protein>
    <recommendedName>
        <fullName evidence="10">Flagellar protein FliL</fullName>
    </recommendedName>
</protein>
<dbReference type="NCBIfam" id="NF005826">
    <property type="entry name" value="PRK07718.1"/>
    <property type="match status" value="1"/>
</dbReference>
<comment type="function">
    <text evidence="1 10">Controls the rotational direction of flagella during chemotaxis.</text>
</comment>
<evidence type="ECO:0000313" key="12">
    <source>
        <dbReference type="Proteomes" id="UP001516662"/>
    </source>
</evidence>
<organism evidence="11 12">
    <name type="scientific">Litchfieldia luteola</name>
    <dbReference type="NCBI Taxonomy" id="682179"/>
    <lineage>
        <taxon>Bacteria</taxon>
        <taxon>Bacillati</taxon>
        <taxon>Bacillota</taxon>
        <taxon>Bacilli</taxon>
        <taxon>Bacillales</taxon>
        <taxon>Bacillaceae</taxon>
        <taxon>Litchfieldia</taxon>
    </lineage>
</organism>
<keyword evidence="9 10" id="KW-0472">Membrane</keyword>
<evidence type="ECO:0000256" key="1">
    <source>
        <dbReference type="ARBA" id="ARBA00002254"/>
    </source>
</evidence>
<dbReference type="EMBL" id="JADCLJ010000020">
    <property type="protein sequence ID" value="MBE4908721.1"/>
    <property type="molecule type" value="Genomic_DNA"/>
</dbReference>
<evidence type="ECO:0000256" key="2">
    <source>
        <dbReference type="ARBA" id="ARBA00004162"/>
    </source>
</evidence>
<keyword evidence="11" id="KW-0969">Cilium</keyword>
<keyword evidence="12" id="KW-1185">Reference proteome</keyword>
<dbReference type="PANTHER" id="PTHR35091">
    <property type="entry name" value="FLAGELLAR PROTEIN FLIL"/>
    <property type="match status" value="1"/>
</dbReference>